<dbReference type="STRING" id="282301.A0A267FLL0"/>
<dbReference type="InterPro" id="IPR004827">
    <property type="entry name" value="bZIP"/>
</dbReference>
<comment type="caution">
    <text evidence="3">The sequence shown here is derived from an EMBL/GenBank/DDBJ whole genome shotgun (WGS) entry which is preliminary data.</text>
</comment>
<protein>
    <recommendedName>
        <fullName evidence="2">BZIP domain-containing protein</fullName>
    </recommendedName>
</protein>
<dbReference type="InterPro" id="IPR046347">
    <property type="entry name" value="bZIP_sf"/>
</dbReference>
<feature type="region of interest" description="Disordered" evidence="1">
    <location>
        <begin position="225"/>
        <end position="295"/>
    </location>
</feature>
<feature type="compositionally biased region" description="Polar residues" evidence="1">
    <location>
        <begin position="150"/>
        <end position="161"/>
    </location>
</feature>
<feature type="region of interest" description="Disordered" evidence="1">
    <location>
        <begin position="150"/>
        <end position="184"/>
    </location>
</feature>
<dbReference type="Proteomes" id="UP000215902">
    <property type="component" value="Unassembled WGS sequence"/>
</dbReference>
<dbReference type="SUPFAM" id="SSF57959">
    <property type="entry name" value="Leucine zipper domain"/>
    <property type="match status" value="1"/>
</dbReference>
<feature type="region of interest" description="Disordered" evidence="1">
    <location>
        <begin position="300"/>
        <end position="319"/>
    </location>
</feature>
<name>A0A267FLL0_9PLAT</name>
<feature type="domain" description="BZIP" evidence="2">
    <location>
        <begin position="264"/>
        <end position="327"/>
    </location>
</feature>
<dbReference type="OrthoDB" id="193931at2759"/>
<evidence type="ECO:0000313" key="4">
    <source>
        <dbReference type="Proteomes" id="UP000215902"/>
    </source>
</evidence>
<feature type="region of interest" description="Disordered" evidence="1">
    <location>
        <begin position="25"/>
        <end position="47"/>
    </location>
</feature>
<dbReference type="GO" id="GO:0003700">
    <property type="term" value="F:DNA-binding transcription factor activity"/>
    <property type="evidence" value="ECO:0007669"/>
    <property type="project" value="InterPro"/>
</dbReference>
<proteinExistence type="predicted"/>
<evidence type="ECO:0000313" key="3">
    <source>
        <dbReference type="EMBL" id="PAA74685.1"/>
    </source>
</evidence>
<feature type="compositionally biased region" description="Low complexity" evidence="1">
    <location>
        <begin position="30"/>
        <end position="41"/>
    </location>
</feature>
<dbReference type="Gene3D" id="1.20.5.170">
    <property type="match status" value="1"/>
</dbReference>
<feature type="compositionally biased region" description="Basic and acidic residues" evidence="1">
    <location>
        <begin position="279"/>
        <end position="295"/>
    </location>
</feature>
<dbReference type="AlphaFoldDB" id="A0A267FLL0"/>
<dbReference type="PROSITE" id="PS50217">
    <property type="entry name" value="BZIP"/>
    <property type="match status" value="1"/>
</dbReference>
<gene>
    <name evidence="3" type="ORF">BOX15_Mlig000991g7</name>
</gene>
<sequence>MKVKRLANAAGVALPLDADYAESLEGGGAAAADSAGQAGSGVAEDDDEGLDLDEFIQQMMMDGGGDGQALVADELPMPDQQQQQQQQPQYYTGPVMQPAAAGLGVAQANGFVDNGFRYHGNYGVQQPSLVQPQFNLQSAATANSSSVIFPLSGPQSLGSEFQQQQQQQQQTAQVSQQQQQQPPSGIRAAINLRKRPLQSQQQQQQLLLDLPESSNDAFDTKPIIQKQQQKQQNQESNSKSSVGGDSNSTAITAGDAGGGDLTIEDPSERKRLKNAQLARENREKKKQHVQELENRVRDLESALSASRERESSLTSELSSSKRHNNYLLSVLYRQSELASFLSTVPALVSRERQLQLQQPQATRDTDSQTTTGGICLHLDNQETVSVLLCDKCAALGGGGSVGDAVLGGSASQPSSLTGNQSNLSL</sequence>
<evidence type="ECO:0000256" key="1">
    <source>
        <dbReference type="SAM" id="MobiDB-lite"/>
    </source>
</evidence>
<organism evidence="3 4">
    <name type="scientific">Macrostomum lignano</name>
    <dbReference type="NCBI Taxonomy" id="282301"/>
    <lineage>
        <taxon>Eukaryota</taxon>
        <taxon>Metazoa</taxon>
        <taxon>Spiralia</taxon>
        <taxon>Lophotrochozoa</taxon>
        <taxon>Platyhelminthes</taxon>
        <taxon>Rhabditophora</taxon>
        <taxon>Macrostomorpha</taxon>
        <taxon>Macrostomida</taxon>
        <taxon>Macrostomidae</taxon>
        <taxon>Macrostomum</taxon>
    </lineage>
</organism>
<accession>A0A267FLL0</accession>
<feature type="compositionally biased region" description="Basic and acidic residues" evidence="1">
    <location>
        <begin position="300"/>
        <end position="311"/>
    </location>
</feature>
<feature type="compositionally biased region" description="Low complexity" evidence="1">
    <location>
        <begin position="162"/>
        <end position="181"/>
    </location>
</feature>
<evidence type="ECO:0000259" key="2">
    <source>
        <dbReference type="PROSITE" id="PS50217"/>
    </source>
</evidence>
<reference evidence="3 4" key="1">
    <citation type="submission" date="2017-06" db="EMBL/GenBank/DDBJ databases">
        <title>A platform for efficient transgenesis in Macrostomum lignano, a flatworm model organism for stem cell research.</title>
        <authorList>
            <person name="Berezikov E."/>
        </authorList>
    </citation>
    <scope>NUCLEOTIDE SEQUENCE [LARGE SCALE GENOMIC DNA]</scope>
    <source>
        <strain evidence="3">DV1</strain>
        <tissue evidence="3">Whole organism</tissue>
    </source>
</reference>
<dbReference type="EMBL" id="NIVC01000930">
    <property type="protein sequence ID" value="PAA74685.1"/>
    <property type="molecule type" value="Genomic_DNA"/>
</dbReference>
<keyword evidence="4" id="KW-1185">Reference proteome</keyword>
<feature type="compositionally biased region" description="Low complexity" evidence="1">
    <location>
        <begin position="225"/>
        <end position="241"/>
    </location>
</feature>